<dbReference type="Gene3D" id="3.40.50.720">
    <property type="entry name" value="NAD(P)-binding Rossmann-like Domain"/>
    <property type="match status" value="1"/>
</dbReference>
<dbReference type="PATRIC" id="fig|1303518.3.peg.2868"/>
<accession>S0EXB4</accession>
<dbReference type="KEGG" id="ccz:CCALI_02763"/>
<dbReference type="InterPro" id="IPR036291">
    <property type="entry name" value="NAD(P)-bd_dom_sf"/>
</dbReference>
<dbReference type="Pfam" id="PF22725">
    <property type="entry name" value="GFO_IDH_MocA_C3"/>
    <property type="match status" value="1"/>
</dbReference>
<dbReference type="SUPFAM" id="SSF51735">
    <property type="entry name" value="NAD(P)-binding Rossmann-fold domains"/>
    <property type="match status" value="1"/>
</dbReference>
<name>S0EXB4_CHTCT</name>
<protein>
    <submittedName>
        <fullName evidence="4">Predicted dehydrogenases and related proteins</fullName>
    </submittedName>
</protein>
<dbReference type="GO" id="GO:0016491">
    <property type="term" value="F:oxidoreductase activity"/>
    <property type="evidence" value="ECO:0007669"/>
    <property type="project" value="UniProtKB-KW"/>
</dbReference>
<evidence type="ECO:0000259" key="3">
    <source>
        <dbReference type="Pfam" id="PF22725"/>
    </source>
</evidence>
<dbReference type="OrthoDB" id="9792085at2"/>
<keyword evidence="5" id="KW-1185">Reference proteome</keyword>
<keyword evidence="1" id="KW-0560">Oxidoreductase</keyword>
<dbReference type="Gene3D" id="3.30.360.10">
    <property type="entry name" value="Dihydrodipicolinate Reductase, domain 2"/>
    <property type="match status" value="1"/>
</dbReference>
<evidence type="ECO:0000313" key="4">
    <source>
        <dbReference type="EMBL" id="CCW36551.1"/>
    </source>
</evidence>
<evidence type="ECO:0000256" key="1">
    <source>
        <dbReference type="ARBA" id="ARBA00023002"/>
    </source>
</evidence>
<reference evidence="5" key="1">
    <citation type="submission" date="2013-03" db="EMBL/GenBank/DDBJ databases">
        <title>Genome sequence of Chthonomonas calidirosea, the first sequenced genome from the Armatimonadetes phylum (formally candidate division OP10).</title>
        <authorList>
            <person name="Lee K.C.Y."/>
            <person name="Morgan X.C."/>
            <person name="Dunfield P.F."/>
            <person name="Tamas I."/>
            <person name="Houghton K.M."/>
            <person name="Vyssotski M."/>
            <person name="Ryan J.L.J."/>
            <person name="Lagutin K."/>
            <person name="McDonald I.R."/>
            <person name="Stott M.B."/>
        </authorList>
    </citation>
    <scope>NUCLEOTIDE SEQUENCE [LARGE SCALE GENOMIC DNA]</scope>
    <source>
        <strain evidence="5">DSM 23976 / ICMP 18418 / T49</strain>
    </source>
</reference>
<feature type="domain" description="Gfo/Idh/MocA-like oxidoreductase N-terminal" evidence="2">
    <location>
        <begin position="4"/>
        <end position="125"/>
    </location>
</feature>
<dbReference type="STRING" id="454171.CP488_01325"/>
<dbReference type="HOGENOM" id="CLU_023194_1_2_0"/>
<dbReference type="InterPro" id="IPR050463">
    <property type="entry name" value="Gfo/Idh/MocA_oxidrdct_glycsds"/>
</dbReference>
<dbReference type="InterPro" id="IPR000683">
    <property type="entry name" value="Gfo/Idh/MocA-like_OxRdtase_N"/>
</dbReference>
<dbReference type="RefSeq" id="WP_016484056.1">
    <property type="nucleotide sequence ID" value="NC_021487.1"/>
</dbReference>
<evidence type="ECO:0000259" key="2">
    <source>
        <dbReference type="Pfam" id="PF01408"/>
    </source>
</evidence>
<dbReference type="PANTHER" id="PTHR43818">
    <property type="entry name" value="BCDNA.GH03377"/>
    <property type="match status" value="1"/>
</dbReference>
<dbReference type="InterPro" id="IPR055170">
    <property type="entry name" value="GFO_IDH_MocA-like_dom"/>
</dbReference>
<dbReference type="AlphaFoldDB" id="S0EXB4"/>
<dbReference type="GO" id="GO:0000166">
    <property type="term" value="F:nucleotide binding"/>
    <property type="evidence" value="ECO:0007669"/>
    <property type="project" value="InterPro"/>
</dbReference>
<dbReference type="Pfam" id="PF01408">
    <property type="entry name" value="GFO_IDH_MocA"/>
    <property type="match status" value="1"/>
</dbReference>
<dbReference type="Proteomes" id="UP000014227">
    <property type="component" value="Chromosome I"/>
</dbReference>
<feature type="domain" description="GFO/IDH/MocA-like oxidoreductase" evidence="3">
    <location>
        <begin position="134"/>
        <end position="252"/>
    </location>
</feature>
<proteinExistence type="predicted"/>
<organism evidence="4 5">
    <name type="scientific">Chthonomonas calidirosea (strain DSM 23976 / ICMP 18418 / T49)</name>
    <dbReference type="NCBI Taxonomy" id="1303518"/>
    <lineage>
        <taxon>Bacteria</taxon>
        <taxon>Bacillati</taxon>
        <taxon>Armatimonadota</taxon>
        <taxon>Chthonomonadia</taxon>
        <taxon>Chthonomonadales</taxon>
        <taxon>Chthonomonadaceae</taxon>
        <taxon>Chthonomonas</taxon>
    </lineage>
</organism>
<dbReference type="PANTHER" id="PTHR43818:SF11">
    <property type="entry name" value="BCDNA.GH03377"/>
    <property type="match status" value="1"/>
</dbReference>
<gene>
    <name evidence="4" type="ORF">CCALI_02763</name>
</gene>
<dbReference type="InParanoid" id="S0EXB4"/>
<dbReference type="EMBL" id="HF951689">
    <property type="protein sequence ID" value="CCW36551.1"/>
    <property type="molecule type" value="Genomic_DNA"/>
</dbReference>
<dbReference type="eggNOG" id="COG0673">
    <property type="taxonomic scope" value="Bacteria"/>
</dbReference>
<dbReference type="SUPFAM" id="SSF55347">
    <property type="entry name" value="Glyceraldehyde-3-phosphate dehydrogenase-like, C-terminal domain"/>
    <property type="match status" value="1"/>
</dbReference>
<evidence type="ECO:0000313" key="5">
    <source>
        <dbReference type="Proteomes" id="UP000014227"/>
    </source>
</evidence>
<sequence length="329" mass="36302">MEKVRVGIIGTGGIAQGHIQRLLAHPAVEITAICDTSPQSLAHTLERHPQLKGVQQFQDYRELIRSGLVDAVNINTPHTAHFEQIMAALEAGLHVLTEKPMVCSVEHAHRVLQQVEKSGKVLVVSYQRHYMSEFLYIRDQIASGRYGPVQFVQAFQSQNWYRGTKGKWRQDPALSGGGQLNDSGSHLVAVILFMTNLPAESVFGYIENFDSPVDINSALSLRFQGGALANISVVGNAPTWHEDLTICCDQGVFFLRNGKLEVCGPDGKRFTPTQEEMPKGSDPDTNFINAILGKEPVGSPAIWGLRVMELTEAAWKSAREGRPVEVKHL</sequence>